<dbReference type="PANTHER" id="PTHR38790">
    <property type="entry name" value="2EXR DOMAIN-CONTAINING PROTEIN-RELATED"/>
    <property type="match status" value="1"/>
</dbReference>
<comment type="caution">
    <text evidence="2">The sequence shown here is derived from an EMBL/GenBank/DDBJ whole genome shotgun (WGS) entry which is preliminary data.</text>
</comment>
<dbReference type="Proteomes" id="UP000799764">
    <property type="component" value="Unassembled WGS sequence"/>
</dbReference>
<reference evidence="2" key="1">
    <citation type="journal article" date="2020" name="Stud. Mycol.">
        <title>101 Dothideomycetes genomes: a test case for predicting lifestyles and emergence of pathogens.</title>
        <authorList>
            <person name="Haridas S."/>
            <person name="Albert R."/>
            <person name="Binder M."/>
            <person name="Bloem J."/>
            <person name="Labutti K."/>
            <person name="Salamov A."/>
            <person name="Andreopoulos B."/>
            <person name="Baker S."/>
            <person name="Barry K."/>
            <person name="Bills G."/>
            <person name="Bluhm B."/>
            <person name="Cannon C."/>
            <person name="Castanera R."/>
            <person name="Culley D."/>
            <person name="Daum C."/>
            <person name="Ezra D."/>
            <person name="Gonzalez J."/>
            <person name="Henrissat B."/>
            <person name="Kuo A."/>
            <person name="Liang C."/>
            <person name="Lipzen A."/>
            <person name="Lutzoni F."/>
            <person name="Magnuson J."/>
            <person name="Mondo S."/>
            <person name="Nolan M."/>
            <person name="Ohm R."/>
            <person name="Pangilinan J."/>
            <person name="Park H.-J."/>
            <person name="Ramirez L."/>
            <person name="Alfaro M."/>
            <person name="Sun H."/>
            <person name="Tritt A."/>
            <person name="Yoshinaga Y."/>
            <person name="Zwiers L.-H."/>
            <person name="Turgeon B."/>
            <person name="Goodwin S."/>
            <person name="Spatafora J."/>
            <person name="Crous P."/>
            <person name="Grigoriev I."/>
        </authorList>
    </citation>
    <scope>NUCLEOTIDE SEQUENCE</scope>
    <source>
        <strain evidence="2">CBS 690.94</strain>
    </source>
</reference>
<keyword evidence="3" id="KW-1185">Reference proteome</keyword>
<feature type="region of interest" description="Disordered" evidence="1">
    <location>
        <begin position="1"/>
        <end position="63"/>
    </location>
</feature>
<dbReference type="PANTHER" id="PTHR38790:SF4">
    <property type="entry name" value="2EXR DOMAIN-CONTAINING PROTEIN"/>
    <property type="match status" value="1"/>
</dbReference>
<evidence type="ECO:0000313" key="3">
    <source>
        <dbReference type="Proteomes" id="UP000799764"/>
    </source>
</evidence>
<feature type="compositionally biased region" description="Basic residues" evidence="1">
    <location>
        <begin position="43"/>
        <end position="53"/>
    </location>
</feature>
<proteinExistence type="predicted"/>
<protein>
    <submittedName>
        <fullName evidence="2">Uncharacterized protein</fullName>
    </submittedName>
</protein>
<evidence type="ECO:0000313" key="2">
    <source>
        <dbReference type="EMBL" id="KAF2448592.1"/>
    </source>
</evidence>
<accession>A0A9P4PR02</accession>
<gene>
    <name evidence="2" type="ORF">P171DRAFT_440941</name>
</gene>
<name>A0A9P4PR02_9PLEO</name>
<sequence length="174" mass="19582">MAPVKPTNRPTKAQDATTCKLPSNGPSAGNAHSPQNSTGVTKVLKRRRKKTHPKVLGPLDTHYGSRSDTASPLLALPFEIRRMIWCHALTSSNKRLRYDTNSSKLDLSPIGAALSATCHQIALETRHMPLELNKLCFDVQGFLRCQRRLMSMEGEVEWELMSNRRMNMFGHEEK</sequence>
<evidence type="ECO:0000256" key="1">
    <source>
        <dbReference type="SAM" id="MobiDB-lite"/>
    </source>
</evidence>
<dbReference type="OrthoDB" id="3794686at2759"/>
<feature type="compositionally biased region" description="Polar residues" evidence="1">
    <location>
        <begin position="8"/>
        <end position="40"/>
    </location>
</feature>
<dbReference type="AlphaFoldDB" id="A0A9P4PR02"/>
<organism evidence="2 3">
    <name type="scientific">Karstenula rhodostoma CBS 690.94</name>
    <dbReference type="NCBI Taxonomy" id="1392251"/>
    <lineage>
        <taxon>Eukaryota</taxon>
        <taxon>Fungi</taxon>
        <taxon>Dikarya</taxon>
        <taxon>Ascomycota</taxon>
        <taxon>Pezizomycotina</taxon>
        <taxon>Dothideomycetes</taxon>
        <taxon>Pleosporomycetidae</taxon>
        <taxon>Pleosporales</taxon>
        <taxon>Massarineae</taxon>
        <taxon>Didymosphaeriaceae</taxon>
        <taxon>Karstenula</taxon>
    </lineage>
</organism>
<dbReference type="EMBL" id="MU001495">
    <property type="protein sequence ID" value="KAF2448592.1"/>
    <property type="molecule type" value="Genomic_DNA"/>
</dbReference>